<feature type="domain" description="Luciferase-like" evidence="1">
    <location>
        <begin position="16"/>
        <end position="250"/>
    </location>
</feature>
<dbReference type="RefSeq" id="WP_039290059.1">
    <property type="nucleotide sequence ID" value="NZ_JTDI01000009.1"/>
</dbReference>
<dbReference type="Proteomes" id="UP000031057">
    <property type="component" value="Unassembled WGS sequence"/>
</dbReference>
<evidence type="ECO:0000313" key="2">
    <source>
        <dbReference type="EMBL" id="KHK89080.1"/>
    </source>
</evidence>
<accession>A0A0B1ZF13</accession>
<organism evidence="2 3">
    <name type="scientific">Novosphingobium malaysiense</name>
    <dbReference type="NCBI Taxonomy" id="1348853"/>
    <lineage>
        <taxon>Bacteria</taxon>
        <taxon>Pseudomonadati</taxon>
        <taxon>Pseudomonadota</taxon>
        <taxon>Alphaproteobacteria</taxon>
        <taxon>Sphingomonadales</taxon>
        <taxon>Sphingomonadaceae</taxon>
        <taxon>Novosphingobium</taxon>
    </lineage>
</organism>
<dbReference type="OrthoDB" id="8477406at2"/>
<dbReference type="SUPFAM" id="SSF51679">
    <property type="entry name" value="Bacterial luciferase-like"/>
    <property type="match status" value="1"/>
</dbReference>
<dbReference type="InterPro" id="IPR036661">
    <property type="entry name" value="Luciferase-like_sf"/>
</dbReference>
<dbReference type="GO" id="GO:0005829">
    <property type="term" value="C:cytosol"/>
    <property type="evidence" value="ECO:0007669"/>
    <property type="project" value="TreeGrafter"/>
</dbReference>
<evidence type="ECO:0000313" key="3">
    <source>
        <dbReference type="Proteomes" id="UP000031057"/>
    </source>
</evidence>
<keyword evidence="3" id="KW-1185">Reference proteome</keyword>
<dbReference type="PANTHER" id="PTHR30137">
    <property type="entry name" value="LUCIFERASE-LIKE MONOOXYGENASE"/>
    <property type="match status" value="1"/>
</dbReference>
<proteinExistence type="predicted"/>
<gene>
    <name evidence="2" type="ORF">LK12_22350</name>
</gene>
<dbReference type="AlphaFoldDB" id="A0A0B1ZF13"/>
<evidence type="ECO:0000259" key="1">
    <source>
        <dbReference type="Pfam" id="PF00296"/>
    </source>
</evidence>
<dbReference type="GO" id="GO:0016705">
    <property type="term" value="F:oxidoreductase activity, acting on paired donors, with incorporation or reduction of molecular oxygen"/>
    <property type="evidence" value="ECO:0007669"/>
    <property type="project" value="InterPro"/>
</dbReference>
<reference evidence="2 3" key="1">
    <citation type="submission" date="2014-10" db="EMBL/GenBank/DDBJ databases">
        <title>Genome sequence of Novosphingobium malaysiense MUSC 273(T).</title>
        <authorList>
            <person name="Lee L.-H."/>
        </authorList>
    </citation>
    <scope>NUCLEOTIDE SEQUENCE [LARGE SCALE GENOMIC DNA]</scope>
    <source>
        <strain evidence="2 3">MUSC 273</strain>
    </source>
</reference>
<sequence>MATALEVWFDLRAPTWTGRPVRETYEAALDICEWADGMGFQGVTVGQHHCTEDNYSPSPVITASAIGGRTKHLNLRMIILSPFYNPLKLAEDLAVLNLHTGGRALPVISAGMRKAEFDMYGIRLEDRANWVVETVDVLRKAWSGEPFEYRGRNIPIVSPVPDPKPRLLMGASWRKMILKAAEIADGLSPAEAAHYDMFREERQRLGKSVPDPLPKQGIDFMFISEEPEKAWEQVFPYWTHTVNVYSRWAAERGLRVNVRFPQAKTIEDLKSNPMFRVFTPEECLEYAQSLGDKGELKFQALAGGMPPEMAWSSLKLFEKKVAPHLDIVSDPNVMH</sequence>
<dbReference type="PANTHER" id="PTHR30137:SF6">
    <property type="entry name" value="LUCIFERASE-LIKE MONOOXYGENASE"/>
    <property type="match status" value="1"/>
</dbReference>
<dbReference type="Pfam" id="PF00296">
    <property type="entry name" value="Bac_luciferase"/>
    <property type="match status" value="1"/>
</dbReference>
<dbReference type="STRING" id="1348853.LK12_22350"/>
<dbReference type="EMBL" id="JTDI01000009">
    <property type="protein sequence ID" value="KHK89080.1"/>
    <property type="molecule type" value="Genomic_DNA"/>
</dbReference>
<dbReference type="InterPro" id="IPR011251">
    <property type="entry name" value="Luciferase-like_dom"/>
</dbReference>
<dbReference type="InterPro" id="IPR050766">
    <property type="entry name" value="Bact_Lucif_Oxidored"/>
</dbReference>
<comment type="caution">
    <text evidence="2">The sequence shown here is derived from an EMBL/GenBank/DDBJ whole genome shotgun (WGS) entry which is preliminary data.</text>
</comment>
<dbReference type="Gene3D" id="3.20.20.30">
    <property type="entry name" value="Luciferase-like domain"/>
    <property type="match status" value="1"/>
</dbReference>
<name>A0A0B1ZF13_9SPHN</name>
<protein>
    <recommendedName>
        <fullName evidence="1">Luciferase-like domain-containing protein</fullName>
    </recommendedName>
</protein>